<protein>
    <submittedName>
        <fullName evidence="3">Transmembrane protein</fullName>
    </submittedName>
</protein>
<keyword evidence="1" id="KW-0732">Signal</keyword>
<reference evidence="3" key="1">
    <citation type="submission" date="2016-11" db="UniProtKB">
        <authorList>
            <consortium name="WormBaseParasite"/>
        </authorList>
    </citation>
    <scope>IDENTIFICATION</scope>
</reference>
<evidence type="ECO:0000256" key="1">
    <source>
        <dbReference type="SAM" id="SignalP"/>
    </source>
</evidence>
<dbReference type="AlphaFoldDB" id="A0A1I7XKM7"/>
<sequence>MVLCGILLLLLVMTCLNVISTKLSEVDPSLWPELLQKTTFTYSLIFKKYPEAMELLKIPNIFYMPPSFMRNISNPLGTDLSHAVHLPETVQTPHSPYAGISEEVSKSSNNPGVSKLFISFLDYLTHLCLRLLFREVTDIFLTKREWLPGQSSADLSIESHL</sequence>
<dbReference type="WBParaSite" id="Hba_17869">
    <property type="protein sequence ID" value="Hba_17869"/>
    <property type="gene ID" value="Hba_17869"/>
</dbReference>
<keyword evidence="2" id="KW-1185">Reference proteome</keyword>
<accession>A0A1I7XKM7</accession>
<feature type="signal peptide" evidence="1">
    <location>
        <begin position="1"/>
        <end position="20"/>
    </location>
</feature>
<organism evidence="2 3">
    <name type="scientific">Heterorhabditis bacteriophora</name>
    <name type="common">Entomopathogenic nematode worm</name>
    <dbReference type="NCBI Taxonomy" id="37862"/>
    <lineage>
        <taxon>Eukaryota</taxon>
        <taxon>Metazoa</taxon>
        <taxon>Ecdysozoa</taxon>
        <taxon>Nematoda</taxon>
        <taxon>Chromadorea</taxon>
        <taxon>Rhabditida</taxon>
        <taxon>Rhabditina</taxon>
        <taxon>Rhabditomorpha</taxon>
        <taxon>Strongyloidea</taxon>
        <taxon>Heterorhabditidae</taxon>
        <taxon>Heterorhabditis</taxon>
    </lineage>
</organism>
<name>A0A1I7XKM7_HETBA</name>
<feature type="chain" id="PRO_5009311246" evidence="1">
    <location>
        <begin position="21"/>
        <end position="161"/>
    </location>
</feature>
<evidence type="ECO:0000313" key="3">
    <source>
        <dbReference type="WBParaSite" id="Hba_17869"/>
    </source>
</evidence>
<proteinExistence type="predicted"/>
<evidence type="ECO:0000313" key="2">
    <source>
        <dbReference type="Proteomes" id="UP000095283"/>
    </source>
</evidence>
<dbReference type="Proteomes" id="UP000095283">
    <property type="component" value="Unplaced"/>
</dbReference>